<dbReference type="Proteomes" id="UP000282388">
    <property type="component" value="Unassembled WGS sequence"/>
</dbReference>
<dbReference type="RefSeq" id="WP_120401607.1">
    <property type="nucleotide sequence ID" value="NZ_RAXV01000005.1"/>
</dbReference>
<dbReference type="AlphaFoldDB" id="A0A3A8EE98"/>
<gene>
    <name evidence="1" type="ORF">D7V32_03870</name>
</gene>
<name>A0A3A8EE98_9GAMM</name>
<reference evidence="1 2" key="1">
    <citation type="submission" date="2018-09" db="EMBL/GenBank/DDBJ databases">
        <title>The draft genome of Acinetobacter spp. strains.</title>
        <authorList>
            <person name="Qin J."/>
            <person name="Feng Y."/>
            <person name="Zong Z."/>
        </authorList>
    </citation>
    <scope>NUCLEOTIDE SEQUENCE [LARGE SCALE GENOMIC DNA]</scope>
    <source>
        <strain evidence="1 2">WCHAc060012</strain>
    </source>
</reference>
<accession>A0A3A8EE98</accession>
<protein>
    <submittedName>
        <fullName evidence="1">Uncharacterized protein</fullName>
    </submittedName>
</protein>
<sequence>MQAGIIQAHKLPPCSSLDPLKPAYALAANVDLVVLRLEDGETEQVIVMYGRCQHRSALMADAHILDDKIGLRPSWLALYL</sequence>
<keyword evidence="2" id="KW-1185">Reference proteome</keyword>
<evidence type="ECO:0000313" key="1">
    <source>
        <dbReference type="EMBL" id="RKG33272.1"/>
    </source>
</evidence>
<comment type="caution">
    <text evidence="1">The sequence shown here is derived from an EMBL/GenBank/DDBJ whole genome shotgun (WGS) entry which is preliminary data.</text>
</comment>
<evidence type="ECO:0000313" key="2">
    <source>
        <dbReference type="Proteomes" id="UP000282388"/>
    </source>
</evidence>
<dbReference type="GO" id="GO:0051537">
    <property type="term" value="F:2 iron, 2 sulfur cluster binding"/>
    <property type="evidence" value="ECO:0007669"/>
    <property type="project" value="InterPro"/>
</dbReference>
<proteinExistence type="predicted"/>
<dbReference type="SUPFAM" id="SSF50022">
    <property type="entry name" value="ISP domain"/>
    <property type="match status" value="1"/>
</dbReference>
<organism evidence="1 2">
    <name type="scientific">Acinetobacter tianfuensis</name>
    <dbReference type="NCBI Taxonomy" id="2419603"/>
    <lineage>
        <taxon>Bacteria</taxon>
        <taxon>Pseudomonadati</taxon>
        <taxon>Pseudomonadota</taxon>
        <taxon>Gammaproteobacteria</taxon>
        <taxon>Moraxellales</taxon>
        <taxon>Moraxellaceae</taxon>
        <taxon>Acinetobacter</taxon>
    </lineage>
</organism>
<dbReference type="OrthoDB" id="9795032at2"/>
<dbReference type="InterPro" id="IPR036922">
    <property type="entry name" value="Rieske_2Fe-2S_sf"/>
</dbReference>
<dbReference type="EMBL" id="RAXV01000005">
    <property type="protein sequence ID" value="RKG33272.1"/>
    <property type="molecule type" value="Genomic_DNA"/>
</dbReference>